<dbReference type="EMBL" id="CP003308">
    <property type="protein sequence ID" value="AFB25733.1"/>
    <property type="molecule type" value="Genomic_DNA"/>
</dbReference>
<proteinExistence type="predicted"/>
<gene>
    <name evidence="1" type="ordered locus">RSA_00605</name>
</gene>
<name>H6PVZ0_RICP3</name>
<organism evidence="1 2">
    <name type="scientific">Rickettsia philipii (strain 364D)</name>
    <dbReference type="NCBI Taxonomy" id="481009"/>
    <lineage>
        <taxon>Bacteria</taxon>
        <taxon>Pseudomonadati</taxon>
        <taxon>Pseudomonadota</taxon>
        <taxon>Alphaproteobacteria</taxon>
        <taxon>Rickettsiales</taxon>
        <taxon>Rickettsiaceae</taxon>
        <taxon>Rickettsieae</taxon>
        <taxon>Rickettsia</taxon>
        <taxon>spotted fever group</taxon>
    </lineage>
</organism>
<dbReference type="Proteomes" id="UP000007997">
    <property type="component" value="Chromosome"/>
</dbReference>
<reference evidence="2" key="1">
    <citation type="submission" date="2012-02" db="EMBL/GenBank/DDBJ databases">
        <title>Complete genome sequence of Rickettsia philipii strain 364D.</title>
        <authorList>
            <person name="Johnson S.L."/>
            <person name="Munk A.C."/>
            <person name="Han S."/>
            <person name="Bruce D.C."/>
            <person name="Dasch G.A."/>
        </authorList>
    </citation>
    <scope>NUCLEOTIDE SEQUENCE [LARGE SCALE GENOMIC DNA]</scope>
    <source>
        <strain evidence="2">364D</strain>
    </source>
</reference>
<keyword evidence="2" id="KW-1185">Reference proteome</keyword>
<dbReference type="OrthoDB" id="9885595at2"/>
<dbReference type="KEGG" id="rph:RSA_00605"/>
<evidence type="ECO:0000313" key="1">
    <source>
        <dbReference type="EMBL" id="AFB25733.1"/>
    </source>
</evidence>
<dbReference type="AlphaFoldDB" id="H6PVZ0"/>
<protein>
    <submittedName>
        <fullName evidence="1">Uncharacterized protein</fullName>
    </submittedName>
</protein>
<dbReference type="HOGENOM" id="CLU_2303875_0_0_5"/>
<sequence length="102" mass="11837">MAMRLVTAEERPKLHKLVQDNKMILACQTKEKTLKILSDYLQQEFGMHANETTLASYDGVHISGAKKRSNKSFFVKSKRMSKIFLDLMTNMWQKGFEIILLL</sequence>
<evidence type="ECO:0000313" key="2">
    <source>
        <dbReference type="Proteomes" id="UP000007997"/>
    </source>
</evidence>
<accession>H6PVZ0</accession>